<dbReference type="AlphaFoldDB" id="I5C3I7"/>
<comment type="caution">
    <text evidence="2">The sequence shown here is derived from an EMBL/GenBank/DDBJ whole genome shotgun (WGS) entry which is preliminary data.</text>
</comment>
<dbReference type="PATRIC" id="fig|1189621.3.peg.2119"/>
<keyword evidence="3" id="KW-1185">Reference proteome</keyword>
<name>I5C3I7_9BACT</name>
<organism evidence="2 3">
    <name type="scientific">Nitritalea halalkaliphila LW7</name>
    <dbReference type="NCBI Taxonomy" id="1189621"/>
    <lineage>
        <taxon>Bacteria</taxon>
        <taxon>Pseudomonadati</taxon>
        <taxon>Bacteroidota</taxon>
        <taxon>Cytophagia</taxon>
        <taxon>Cytophagales</taxon>
        <taxon>Cyclobacteriaceae</taxon>
        <taxon>Nitritalea</taxon>
    </lineage>
</organism>
<dbReference type="InterPro" id="IPR025364">
    <property type="entry name" value="DUF4268"/>
</dbReference>
<reference evidence="2 3" key="1">
    <citation type="submission" date="2012-05" db="EMBL/GenBank/DDBJ databases">
        <title>Genome sequence of Nitritalea halalkaliphila LW7.</title>
        <authorList>
            <person name="Jangir P.K."/>
            <person name="Singh A."/>
            <person name="Shivaji S."/>
            <person name="Sharma R."/>
        </authorList>
    </citation>
    <scope>NUCLEOTIDE SEQUENCE [LARGE SCALE GENOMIC DNA]</scope>
    <source>
        <strain evidence="2 3">LW7</strain>
    </source>
</reference>
<dbReference type="RefSeq" id="WP_009055025.1">
    <property type="nucleotide sequence ID" value="NZ_AJYA01000021.1"/>
</dbReference>
<proteinExistence type="predicted"/>
<protein>
    <recommendedName>
        <fullName evidence="1">DUF4268 domain-containing protein</fullName>
    </recommendedName>
</protein>
<gene>
    <name evidence="2" type="ORF">A3SI_10184</name>
</gene>
<evidence type="ECO:0000259" key="1">
    <source>
        <dbReference type="Pfam" id="PF14088"/>
    </source>
</evidence>
<evidence type="ECO:0000313" key="2">
    <source>
        <dbReference type="EMBL" id="EIM76389.1"/>
    </source>
</evidence>
<accession>I5C3I7</accession>
<dbReference type="EMBL" id="AJYA01000021">
    <property type="protein sequence ID" value="EIM76389.1"/>
    <property type="molecule type" value="Genomic_DNA"/>
</dbReference>
<sequence length="151" mass="17782">MYKKGEISQLKQAFWTAFGQYMKPVPTASGLPVNWQNYKTGVKHVYFRMQAERDHARVGIFLQHKDETLRLLFFEQLKALRHLLEQETGEVWDWVEEEQDPFGLSISHVSTRLSGVNVLEREDWGALIRFFKPRMIALDAFWDNVHPVFEG</sequence>
<evidence type="ECO:0000313" key="3">
    <source>
        <dbReference type="Proteomes" id="UP000005551"/>
    </source>
</evidence>
<dbReference type="OrthoDB" id="1467516at2"/>
<dbReference type="Proteomes" id="UP000005551">
    <property type="component" value="Unassembled WGS sequence"/>
</dbReference>
<dbReference type="Pfam" id="PF14088">
    <property type="entry name" value="DUF4268"/>
    <property type="match status" value="1"/>
</dbReference>
<dbReference type="STRING" id="1189621.A3SI_10184"/>
<feature type="domain" description="DUF4268" evidence="1">
    <location>
        <begin position="10"/>
        <end position="145"/>
    </location>
</feature>